<feature type="region of interest" description="Disordered" evidence="6">
    <location>
        <begin position="290"/>
        <end position="331"/>
    </location>
</feature>
<accession>A0ABM1VRZ6</accession>
<evidence type="ECO:0000313" key="14">
    <source>
        <dbReference type="RefSeq" id="XP_035825188.1"/>
    </source>
</evidence>
<evidence type="ECO:0000256" key="4">
    <source>
        <dbReference type="ARBA" id="ARBA00023002"/>
    </source>
</evidence>
<dbReference type="GeneID" id="101848345"/>
<feature type="compositionally biased region" description="Polar residues" evidence="6">
    <location>
        <begin position="290"/>
        <end position="302"/>
    </location>
</feature>
<evidence type="ECO:0000313" key="10">
    <source>
        <dbReference type="RefSeq" id="XP_005096743.1"/>
    </source>
</evidence>
<dbReference type="RefSeq" id="XP_005096742.1">
    <property type="nucleotide sequence ID" value="XM_005096685.3"/>
</dbReference>
<feature type="compositionally biased region" description="Polar residues" evidence="6">
    <location>
        <begin position="319"/>
        <end position="331"/>
    </location>
</feature>
<dbReference type="Gene3D" id="2.60.120.590">
    <property type="entry name" value="Alpha-ketoglutarate-dependent dioxygenase AlkB-like"/>
    <property type="match status" value="1"/>
</dbReference>
<dbReference type="RefSeq" id="XP_035825188.1">
    <property type="nucleotide sequence ID" value="XM_035969295.1"/>
</dbReference>
<dbReference type="InterPro" id="IPR037151">
    <property type="entry name" value="AlkB-like_sf"/>
</dbReference>
<dbReference type="Proteomes" id="UP000694888">
    <property type="component" value="Unplaced"/>
</dbReference>
<comment type="cofactor">
    <cofactor evidence="1">
        <name>Fe(2+)</name>
        <dbReference type="ChEBI" id="CHEBI:29033"/>
    </cofactor>
</comment>
<sequence length="464" mass="51177">MADVFTPEFKRLKAKHPPPDHANVLDLTKQLGQEELVEKYGGAVIEADIQAPHEVLPLVGLKPCESWKAYKFRDFSGFILILNPFIDGFQRYWVARCLRDLPRNPENVTNLSALGGQRGEDLWSEFAQKSCSTLTKQDPLRKLRWTTLGYHYNWTTKEYSEANKAEFPPDVACLSQYLARCMGFGQYRPEAAIVNYYHLDSTLAGHTDHSELDQAAPLFSISFGQSAIFMLGGAEKSTPPMSLMLHSGDICIMSGSSRLSYHAVPKILAPPAEQPVPKCFSLHPEEESLAPQSSETCGSRNAVTKDAQELDSESDAASGFSTTEQQIGNSCSNDTCLRDSVVKDVNESIKHVMSSLEFKPFEVYITSSRINLNIRQVLPPGFDQLPKRLAGRADGKMCSGDNCEGAENQNTFVTNHATSCVGEEPYGAMSDQCSKNEAAHKENVCADDTLCDGQVSKKLKADPS</sequence>
<dbReference type="GO" id="GO:0051213">
    <property type="term" value="F:dioxygenase activity"/>
    <property type="evidence" value="ECO:0007669"/>
    <property type="project" value="UniProtKB-KW"/>
</dbReference>
<dbReference type="InterPro" id="IPR005123">
    <property type="entry name" value="Oxoglu/Fe-dep_dioxygenase_dom"/>
</dbReference>
<keyword evidence="8" id="KW-1185">Reference proteome</keyword>
<keyword evidence="5" id="KW-0408">Iron</keyword>
<evidence type="ECO:0000256" key="5">
    <source>
        <dbReference type="ARBA" id="ARBA00023004"/>
    </source>
</evidence>
<gene>
    <name evidence="9 10 11 12 13 14" type="primary">LOC101848345</name>
</gene>
<dbReference type="RefSeq" id="XP_005096743.1">
    <property type="nucleotide sequence ID" value="XM_005096686.3"/>
</dbReference>
<dbReference type="RefSeq" id="XP_005096747.1">
    <property type="nucleotide sequence ID" value="XM_005096690.2"/>
</dbReference>
<organism evidence="8 14">
    <name type="scientific">Aplysia californica</name>
    <name type="common">California sea hare</name>
    <dbReference type="NCBI Taxonomy" id="6500"/>
    <lineage>
        <taxon>Eukaryota</taxon>
        <taxon>Metazoa</taxon>
        <taxon>Spiralia</taxon>
        <taxon>Lophotrochozoa</taxon>
        <taxon>Mollusca</taxon>
        <taxon>Gastropoda</taxon>
        <taxon>Heterobranchia</taxon>
        <taxon>Euthyneura</taxon>
        <taxon>Tectipleura</taxon>
        <taxon>Aplysiida</taxon>
        <taxon>Aplysioidea</taxon>
        <taxon>Aplysiidae</taxon>
        <taxon>Aplysia</taxon>
    </lineage>
</organism>
<dbReference type="Pfam" id="PF13532">
    <property type="entry name" value="2OG-FeII_Oxy_2"/>
    <property type="match status" value="1"/>
</dbReference>
<evidence type="ECO:0000256" key="2">
    <source>
        <dbReference type="ARBA" id="ARBA00022723"/>
    </source>
</evidence>
<dbReference type="RefSeq" id="XP_005096746.1">
    <property type="nucleotide sequence ID" value="XM_005096689.3"/>
</dbReference>
<evidence type="ECO:0000313" key="12">
    <source>
        <dbReference type="RefSeq" id="XP_005096746.1"/>
    </source>
</evidence>
<evidence type="ECO:0000313" key="13">
    <source>
        <dbReference type="RefSeq" id="XP_005096747.1"/>
    </source>
</evidence>
<dbReference type="SUPFAM" id="SSF51197">
    <property type="entry name" value="Clavaminate synthase-like"/>
    <property type="match status" value="1"/>
</dbReference>
<dbReference type="InterPro" id="IPR027450">
    <property type="entry name" value="AlkB-like"/>
</dbReference>
<dbReference type="InterPro" id="IPR004574">
    <property type="entry name" value="Alkb"/>
</dbReference>
<keyword evidence="2" id="KW-0479">Metal-binding</keyword>
<evidence type="ECO:0000313" key="8">
    <source>
        <dbReference type="Proteomes" id="UP000694888"/>
    </source>
</evidence>
<reference evidence="9 10" key="1">
    <citation type="submission" date="2025-05" db="UniProtKB">
        <authorList>
            <consortium name="RefSeq"/>
        </authorList>
    </citation>
    <scope>IDENTIFICATION</scope>
</reference>
<dbReference type="PROSITE" id="PS51471">
    <property type="entry name" value="FE2OG_OXY"/>
    <property type="match status" value="1"/>
</dbReference>
<dbReference type="PANTHER" id="PTHR16557">
    <property type="entry name" value="ALKYLATED DNA REPAIR PROTEIN ALKB-RELATED"/>
    <property type="match status" value="1"/>
</dbReference>
<keyword evidence="3 9" id="KW-0223">Dioxygenase</keyword>
<evidence type="ECO:0000256" key="3">
    <source>
        <dbReference type="ARBA" id="ARBA00022964"/>
    </source>
</evidence>
<keyword evidence="4" id="KW-0560">Oxidoreductase</keyword>
<proteinExistence type="predicted"/>
<evidence type="ECO:0000256" key="6">
    <source>
        <dbReference type="SAM" id="MobiDB-lite"/>
    </source>
</evidence>
<evidence type="ECO:0000313" key="11">
    <source>
        <dbReference type="RefSeq" id="XP_005096745.1"/>
    </source>
</evidence>
<evidence type="ECO:0000259" key="7">
    <source>
        <dbReference type="PROSITE" id="PS51471"/>
    </source>
</evidence>
<protein>
    <submittedName>
        <fullName evidence="9 10">Nucleic acid dioxygenase ALKBH1</fullName>
    </submittedName>
</protein>
<evidence type="ECO:0000256" key="1">
    <source>
        <dbReference type="ARBA" id="ARBA00001954"/>
    </source>
</evidence>
<feature type="domain" description="Fe2OG dioxygenase" evidence="7">
    <location>
        <begin position="188"/>
        <end position="309"/>
    </location>
</feature>
<dbReference type="PANTHER" id="PTHR16557:SF2">
    <property type="entry name" value="NUCLEIC ACID DIOXYGENASE ALKBH1"/>
    <property type="match status" value="1"/>
</dbReference>
<evidence type="ECO:0000313" key="9">
    <source>
        <dbReference type="RefSeq" id="XP_005096742.1"/>
    </source>
</evidence>
<dbReference type="RefSeq" id="XP_005096745.1">
    <property type="nucleotide sequence ID" value="XM_005096688.2"/>
</dbReference>
<name>A0ABM1VRZ6_APLCA</name>